<comment type="caution">
    <text evidence="1">The sequence shown here is derived from an EMBL/GenBank/DDBJ whole genome shotgun (WGS) entry which is preliminary data.</text>
</comment>
<proteinExistence type="predicted"/>
<dbReference type="RefSeq" id="WP_379660871.1">
    <property type="nucleotide sequence ID" value="NZ_JBHUDG010000002.1"/>
</dbReference>
<sequence>MKKLLFTLMVLSSLNGYGQIFEQNFESSTDKTDYVGSGTGQFDWVSSFNNAPSTIETENSSNFLRFDKIGSSSGVIIRNTAFSNTSSVAVLKFKLRITGSNVTTAQSDILGFYLGDVTTSFPTTTFDENDTSVPAASNVFGSVNLRVVKSDPSGKITYDSNKEVTGYQPNTNYIFVSATNSFYPAADWNELILIVNRTSSVLSYKGPNGTNYNLPAGKQAVYINTTQATAAGSLNANAELITFNKFKIRASSSFPNGTIDIDDISMYGDVSVLPVTFTSFTVQQSGNTAVLKWATASEQDNSRFEVLRSTGESDFKVIGTVKGLGTTAKESNYTFTDFNPEMGNNYYKIRQIDLDGEITEYPVTVRVFVKSNDYGLQVISNEGTGYITVNIDSEDSGIDDLSIADVNGRILYRKQIKLQSGQSSIQIPDNFRSGVYVLNLAVKKQTIKFVK</sequence>
<evidence type="ECO:0000313" key="2">
    <source>
        <dbReference type="Proteomes" id="UP001597118"/>
    </source>
</evidence>
<reference evidence="2" key="1">
    <citation type="journal article" date="2019" name="Int. J. Syst. Evol. Microbiol.">
        <title>The Global Catalogue of Microorganisms (GCM) 10K type strain sequencing project: providing services to taxonomists for standard genome sequencing and annotation.</title>
        <authorList>
            <consortium name="The Broad Institute Genomics Platform"/>
            <consortium name="The Broad Institute Genome Sequencing Center for Infectious Disease"/>
            <person name="Wu L."/>
            <person name="Ma J."/>
        </authorList>
    </citation>
    <scope>NUCLEOTIDE SEQUENCE [LARGE SCALE GENOMIC DNA]</scope>
    <source>
        <strain evidence="2">CCUG 53762</strain>
    </source>
</reference>
<protein>
    <submittedName>
        <fullName evidence="1">T9SS type A sorting domain-containing protein</fullName>
    </submittedName>
</protein>
<dbReference type="Proteomes" id="UP001597118">
    <property type="component" value="Unassembled WGS sequence"/>
</dbReference>
<dbReference type="InterPro" id="IPR026444">
    <property type="entry name" value="Secre_tail"/>
</dbReference>
<keyword evidence="2" id="KW-1185">Reference proteome</keyword>
<dbReference type="InterPro" id="IPR013783">
    <property type="entry name" value="Ig-like_fold"/>
</dbReference>
<name>A0ABW4I850_9SPHI</name>
<gene>
    <name evidence="1" type="ORF">ACFSAH_01275</name>
</gene>
<evidence type="ECO:0000313" key="1">
    <source>
        <dbReference type="EMBL" id="MFD1628484.1"/>
    </source>
</evidence>
<accession>A0ABW4I850</accession>
<dbReference type="EMBL" id="JBHUDG010000002">
    <property type="protein sequence ID" value="MFD1628484.1"/>
    <property type="molecule type" value="Genomic_DNA"/>
</dbReference>
<organism evidence="1 2">
    <name type="scientific">Pseudopedobacter beijingensis</name>
    <dbReference type="NCBI Taxonomy" id="1207056"/>
    <lineage>
        <taxon>Bacteria</taxon>
        <taxon>Pseudomonadati</taxon>
        <taxon>Bacteroidota</taxon>
        <taxon>Sphingobacteriia</taxon>
        <taxon>Sphingobacteriales</taxon>
        <taxon>Sphingobacteriaceae</taxon>
        <taxon>Pseudopedobacter</taxon>
    </lineage>
</organism>
<dbReference type="Gene3D" id="2.60.40.10">
    <property type="entry name" value="Immunoglobulins"/>
    <property type="match status" value="1"/>
</dbReference>
<dbReference type="NCBIfam" id="TIGR04183">
    <property type="entry name" value="Por_Secre_tail"/>
    <property type="match status" value="1"/>
</dbReference>